<dbReference type="SUPFAM" id="SSF54593">
    <property type="entry name" value="Glyoxalase/Bleomycin resistance protein/Dihydroxybiphenyl dioxygenase"/>
    <property type="match status" value="1"/>
</dbReference>
<name>A0ABZ3DB37_9PROT</name>
<dbReference type="Pfam" id="PF00903">
    <property type="entry name" value="Glyoxalase"/>
    <property type="match status" value="1"/>
</dbReference>
<feature type="domain" description="VOC" evidence="1">
    <location>
        <begin position="1"/>
        <end position="99"/>
    </location>
</feature>
<dbReference type="PANTHER" id="PTHR35006:SF2">
    <property type="entry name" value="GLYOXALASE FAMILY PROTEIN (AFU_ORTHOLOGUE AFUA_5G14830)"/>
    <property type="match status" value="1"/>
</dbReference>
<dbReference type="InterPro" id="IPR029068">
    <property type="entry name" value="Glyas_Bleomycin-R_OHBP_Dase"/>
</dbReference>
<keyword evidence="3" id="KW-1185">Reference proteome</keyword>
<accession>A0ABZ3DB37</accession>
<dbReference type="InterPro" id="IPR004360">
    <property type="entry name" value="Glyas_Fos-R_dOase_dom"/>
</dbReference>
<organism evidence="2 3">
    <name type="scientific">Nguyenibacter vanlangensis</name>
    <dbReference type="NCBI Taxonomy" id="1216886"/>
    <lineage>
        <taxon>Bacteria</taxon>
        <taxon>Pseudomonadati</taxon>
        <taxon>Pseudomonadota</taxon>
        <taxon>Alphaproteobacteria</taxon>
        <taxon>Acetobacterales</taxon>
        <taxon>Acetobacteraceae</taxon>
        <taxon>Nguyenibacter</taxon>
    </lineage>
</organism>
<dbReference type="Gene3D" id="3.10.180.10">
    <property type="entry name" value="2,3-Dihydroxybiphenyl 1,2-Dioxygenase, domain 1"/>
    <property type="match status" value="1"/>
</dbReference>
<proteinExistence type="predicted"/>
<dbReference type="Proteomes" id="UP001449795">
    <property type="component" value="Chromosome"/>
</dbReference>
<sequence length="101" mass="10960">MTRVWTAEDGTFACWRKGHDGPALFVCRPFDDRPAAPGNGWMCALNAESRDAVHAAWDAAMAFGGTDEGAPGPRPHYGPTYFGAYVRDPDGNKLYVVCRAP</sequence>
<evidence type="ECO:0000259" key="1">
    <source>
        <dbReference type="PROSITE" id="PS51819"/>
    </source>
</evidence>
<protein>
    <submittedName>
        <fullName evidence="2">VOC family protein</fullName>
    </submittedName>
</protein>
<dbReference type="InterPro" id="IPR037523">
    <property type="entry name" value="VOC_core"/>
</dbReference>
<dbReference type="RefSeq" id="WP_342630189.1">
    <property type="nucleotide sequence ID" value="NZ_CP152276.1"/>
</dbReference>
<evidence type="ECO:0000313" key="3">
    <source>
        <dbReference type="Proteomes" id="UP001449795"/>
    </source>
</evidence>
<dbReference type="PROSITE" id="PS51819">
    <property type="entry name" value="VOC"/>
    <property type="match status" value="1"/>
</dbReference>
<dbReference type="EMBL" id="CP152276">
    <property type="protein sequence ID" value="XAE45029.1"/>
    <property type="molecule type" value="Genomic_DNA"/>
</dbReference>
<evidence type="ECO:0000313" key="2">
    <source>
        <dbReference type="EMBL" id="XAE45029.1"/>
    </source>
</evidence>
<gene>
    <name evidence="2" type="ORF">AAC691_10390</name>
</gene>
<reference evidence="2 3" key="1">
    <citation type="submission" date="2024-04" db="EMBL/GenBank/DDBJ databases">
        <title>Complete genome sequence of Nguyenibacter vanlangesis HBCM-1154, a strain capable of nitrogen fixation, IAA production, and phosphorus solubilization isolated from sugarcane soil.</title>
        <authorList>
            <person name="MY HANH P."/>
        </authorList>
    </citation>
    <scope>NUCLEOTIDE SEQUENCE [LARGE SCALE GENOMIC DNA]</scope>
    <source>
        <strain evidence="2 3">HBCM 1154</strain>
    </source>
</reference>
<dbReference type="CDD" id="cd07262">
    <property type="entry name" value="VOC_like"/>
    <property type="match status" value="1"/>
</dbReference>
<dbReference type="PANTHER" id="PTHR35006">
    <property type="entry name" value="GLYOXALASE FAMILY PROTEIN (AFU_ORTHOLOGUE AFUA_5G14830)"/>
    <property type="match status" value="1"/>
</dbReference>